<keyword evidence="10" id="KW-0678">Repressor</keyword>
<feature type="domain" description="Protein HIRA-like C-terminal" evidence="12">
    <location>
        <begin position="614"/>
        <end position="807"/>
    </location>
</feature>
<keyword evidence="4 10" id="KW-0677">Repeat</keyword>
<dbReference type="GO" id="GO:0005634">
    <property type="term" value="C:nucleus"/>
    <property type="evidence" value="ECO:0007669"/>
    <property type="project" value="UniProtKB-SubCell"/>
</dbReference>
<dbReference type="GO" id="GO:0000785">
    <property type="term" value="C:chromatin"/>
    <property type="evidence" value="ECO:0007669"/>
    <property type="project" value="TreeGrafter"/>
</dbReference>
<dbReference type="InterPro" id="IPR001680">
    <property type="entry name" value="WD40_rpt"/>
</dbReference>
<dbReference type="Proteomes" id="UP000663834">
    <property type="component" value="Unassembled WGS sequence"/>
</dbReference>
<evidence type="ECO:0000313" key="14">
    <source>
        <dbReference type="Proteomes" id="UP000663834"/>
    </source>
</evidence>
<dbReference type="SUPFAM" id="SSF50978">
    <property type="entry name" value="WD40 repeat-like"/>
    <property type="match status" value="1"/>
</dbReference>
<evidence type="ECO:0000256" key="7">
    <source>
        <dbReference type="ARBA" id="ARBA00023163"/>
    </source>
</evidence>
<comment type="function">
    <text evidence="10">Required for replication-independent chromatin assembly and for the periodic repression of histone gene transcription during the cell cycle.</text>
</comment>
<comment type="similarity">
    <text evidence="2 10">Belongs to the WD repeat HIR1 family.</text>
</comment>
<evidence type="ECO:0000256" key="11">
    <source>
        <dbReference type="SAM" id="MobiDB-lite"/>
    </source>
</evidence>
<keyword evidence="6 10" id="KW-0805">Transcription regulation</keyword>
<dbReference type="EMBL" id="CAJNOW010011551">
    <property type="protein sequence ID" value="CAF1599026.1"/>
    <property type="molecule type" value="Genomic_DNA"/>
</dbReference>
<feature type="compositionally biased region" description="Low complexity" evidence="11">
    <location>
        <begin position="459"/>
        <end position="471"/>
    </location>
</feature>
<gene>
    <name evidence="13" type="ORF">KQP761_LOCUS22042</name>
</gene>
<accession>A0A816AQW5</accession>
<dbReference type="AlphaFoldDB" id="A0A816AQW5"/>
<dbReference type="GO" id="GO:0006355">
    <property type="term" value="P:regulation of DNA-templated transcription"/>
    <property type="evidence" value="ECO:0007669"/>
    <property type="project" value="InterPro"/>
</dbReference>
<dbReference type="OrthoDB" id="1741719at2759"/>
<feature type="region of interest" description="Disordered" evidence="11">
    <location>
        <begin position="459"/>
        <end position="513"/>
    </location>
</feature>
<name>A0A816AQW5_9BILA</name>
<comment type="caution">
    <text evidence="13">The sequence shown here is derived from an EMBL/GenBank/DDBJ whole genome shotgun (WGS) entry which is preliminary data.</text>
</comment>
<dbReference type="InterPro" id="IPR015943">
    <property type="entry name" value="WD40/YVTN_repeat-like_dom_sf"/>
</dbReference>
<dbReference type="GO" id="GO:0000417">
    <property type="term" value="C:HIR complex"/>
    <property type="evidence" value="ECO:0007669"/>
    <property type="project" value="TreeGrafter"/>
</dbReference>
<dbReference type="GO" id="GO:0006338">
    <property type="term" value="P:chromatin remodeling"/>
    <property type="evidence" value="ECO:0007669"/>
    <property type="project" value="InterPro"/>
</dbReference>
<dbReference type="Pfam" id="PF07569">
    <property type="entry name" value="Hira"/>
    <property type="match status" value="1"/>
</dbReference>
<evidence type="ECO:0000256" key="2">
    <source>
        <dbReference type="ARBA" id="ARBA00007306"/>
    </source>
</evidence>
<dbReference type="PANTHER" id="PTHR13831">
    <property type="entry name" value="MEMBER OF THE HIR1 FAMILY OF WD-REPEAT PROTEINS"/>
    <property type="match status" value="1"/>
</dbReference>
<keyword evidence="5 10" id="KW-0156">Chromatin regulator</keyword>
<evidence type="ECO:0000256" key="1">
    <source>
        <dbReference type="ARBA" id="ARBA00004123"/>
    </source>
</evidence>
<evidence type="ECO:0000256" key="4">
    <source>
        <dbReference type="ARBA" id="ARBA00022737"/>
    </source>
</evidence>
<feature type="compositionally biased region" description="Polar residues" evidence="11">
    <location>
        <begin position="484"/>
        <end position="493"/>
    </location>
</feature>
<keyword evidence="3 9" id="KW-0853">WD repeat</keyword>
<dbReference type="InterPro" id="IPR011494">
    <property type="entry name" value="HIRA-like_C"/>
</dbReference>
<dbReference type="PANTHER" id="PTHR13831:SF0">
    <property type="entry name" value="PROTEIN HIRA"/>
    <property type="match status" value="1"/>
</dbReference>
<evidence type="ECO:0000259" key="12">
    <source>
        <dbReference type="Pfam" id="PF07569"/>
    </source>
</evidence>
<dbReference type="InterPro" id="IPR036322">
    <property type="entry name" value="WD40_repeat_dom_sf"/>
</dbReference>
<protein>
    <recommendedName>
        <fullName evidence="10">Protein HIRA</fullName>
    </recommendedName>
</protein>
<dbReference type="GO" id="GO:0031491">
    <property type="term" value="F:nucleosome binding"/>
    <property type="evidence" value="ECO:0007669"/>
    <property type="project" value="TreeGrafter"/>
</dbReference>
<comment type="subcellular location">
    <subcellularLocation>
        <location evidence="1 10">Nucleus</location>
    </subcellularLocation>
</comment>
<dbReference type="GO" id="GO:0006351">
    <property type="term" value="P:DNA-templated transcription"/>
    <property type="evidence" value="ECO:0007669"/>
    <property type="project" value="InterPro"/>
</dbReference>
<dbReference type="SMART" id="SM00320">
    <property type="entry name" value="WD40"/>
    <property type="match status" value="4"/>
</dbReference>
<dbReference type="PROSITE" id="PS50294">
    <property type="entry name" value="WD_REPEATS_REGION"/>
    <property type="match status" value="1"/>
</dbReference>
<evidence type="ECO:0000256" key="6">
    <source>
        <dbReference type="ARBA" id="ARBA00023015"/>
    </source>
</evidence>
<reference evidence="13" key="1">
    <citation type="submission" date="2021-02" db="EMBL/GenBank/DDBJ databases">
        <authorList>
            <person name="Nowell W R."/>
        </authorList>
    </citation>
    <scope>NUCLEOTIDE SEQUENCE</scope>
</reference>
<organism evidence="13 14">
    <name type="scientific">Rotaria magnacalcarata</name>
    <dbReference type="NCBI Taxonomy" id="392030"/>
    <lineage>
        <taxon>Eukaryota</taxon>
        <taxon>Metazoa</taxon>
        <taxon>Spiralia</taxon>
        <taxon>Gnathifera</taxon>
        <taxon>Rotifera</taxon>
        <taxon>Eurotatoria</taxon>
        <taxon>Bdelloidea</taxon>
        <taxon>Philodinida</taxon>
        <taxon>Philodinidae</taxon>
        <taxon>Rotaria</taxon>
    </lineage>
</organism>
<sequence length="869" mass="96752">MKLIKPEWIEHGPKESLSSLHINPEGIRVAIAGKYNAVDCIRIFRLASILDENYQKQSRLLCRIDTQCPLCVRFSYTSDVLAVASRQSVLLYHLTATNPNVTNQPVQSSSSFGDFPETWRLRSSLSSGHVADVLDIAWSPSNDHYLASCSIDNHICIYAWPSATLVTTLRGHTGLVKGLAWDPTGLLLASQSSDGTVKVWSSTSWQCEQAVKEPFDGCAESTSFLRLDWSPDGTMFTTAHAKNNTFPVAACVIRGASTVDAEFVGHRREVTCARFLQRILLINGRRRCLLAIGSKDRTLSLWLTSPRQPLCVVNDFFASGILDMSWCLNDDNGLITLGICSPDGACAFIIFNKDELGTPLTRPEMAKFYSDMYKVNMSIPTKAITNGLVLEKNHNFDRCHIINEYTYLNSTPMTNGNGHSHHVPPSTTVKATLANQTERRLGDGRRCIKPLCIDTHTAAPPSTTATTISKAPSPPRPTTISTSVAVPSSNLSSVRPMPTIPIDPKPTKGVIRSSTSSITLPSSISSTALFPPVKLQPNLIRKINNEYELRTEKSDQLYILSCINEKTKLAQWKNVFQSPLLAIQATKNFIAIVTLNEPQHCSELFVLQRQSGLRLYSNIVLTQTLAGLYISENANNIQRATISLIYITGLLTVFDITRHSMICPIIDVNISHLLPPHASIVDIFTLNHINSDTVCLITSTGHLYGFDNLLKHWTCLFHKHDFVSDFALPPELTSSGPLSTLTKSYGTTMNDDIYQKNLYSSSNRELLVSAYLETQIHRSRVLHSSREYYFWLTSFVRFLASSSLDDKSLKLKSILDHIAEHVHSTPTNSTTSFMPLKTKDEYQNLLNECLTILRNHDDASTLVQHYEQT</sequence>
<dbReference type="PROSITE" id="PS50082">
    <property type="entry name" value="WD_REPEATS_2"/>
    <property type="match status" value="1"/>
</dbReference>
<keyword evidence="8 10" id="KW-0539">Nucleus</keyword>
<proteinExistence type="inferred from homology"/>
<dbReference type="InterPro" id="IPR031120">
    <property type="entry name" value="HIR1-like"/>
</dbReference>
<evidence type="ECO:0000256" key="10">
    <source>
        <dbReference type="RuleBase" id="RU364014"/>
    </source>
</evidence>
<dbReference type="Gene3D" id="2.130.10.10">
    <property type="entry name" value="YVTN repeat-like/Quinoprotein amine dehydrogenase"/>
    <property type="match status" value="2"/>
</dbReference>
<evidence type="ECO:0000256" key="3">
    <source>
        <dbReference type="ARBA" id="ARBA00022574"/>
    </source>
</evidence>
<evidence type="ECO:0000313" key="13">
    <source>
        <dbReference type="EMBL" id="CAF1599026.1"/>
    </source>
</evidence>
<feature type="repeat" description="WD" evidence="9">
    <location>
        <begin position="169"/>
        <end position="201"/>
    </location>
</feature>
<keyword evidence="7 10" id="KW-0804">Transcription</keyword>
<dbReference type="Pfam" id="PF00400">
    <property type="entry name" value="WD40"/>
    <property type="match status" value="2"/>
</dbReference>
<evidence type="ECO:0000256" key="8">
    <source>
        <dbReference type="ARBA" id="ARBA00023242"/>
    </source>
</evidence>
<evidence type="ECO:0000256" key="5">
    <source>
        <dbReference type="ARBA" id="ARBA00022853"/>
    </source>
</evidence>
<evidence type="ECO:0000256" key="9">
    <source>
        <dbReference type="PROSITE-ProRule" id="PRU00221"/>
    </source>
</evidence>